<sequence>MTVILLLAGLCAGIVLGLIFPGFIPAQFTTYVAVGLLAGLDTLLGGLNAYTKRQFRWKIFLSGFIFNTILAVLLTWFGNLLSLDLYLAAVVVFGTRIFHNLAELRRMLLHSSQKNDKLDV</sequence>
<gene>
    <name evidence="3" type="primary">sbp</name>
    <name evidence="3" type="ORF">C12CBH8_15330</name>
</gene>
<name>A0A7I8D8E3_9FIRM</name>
<reference evidence="4" key="1">
    <citation type="submission" date="2020-07" db="EMBL/GenBank/DDBJ databases">
        <title>Complete genome sequencing of Clostridia bacterium strain 12CBH8.</title>
        <authorList>
            <person name="Sakamoto M."/>
            <person name="Murakami T."/>
            <person name="Mori H."/>
        </authorList>
    </citation>
    <scope>NUCLEOTIDE SEQUENCE [LARGE SCALE GENOMIC DNA]</scope>
    <source>
        <strain evidence="4">12CBH8</strain>
    </source>
</reference>
<dbReference type="AlphaFoldDB" id="A0A7I8D8E3"/>
<evidence type="ECO:0000256" key="1">
    <source>
        <dbReference type="PIRNR" id="PIRNR018579"/>
    </source>
</evidence>
<dbReference type="Proteomes" id="UP000593890">
    <property type="component" value="Chromosome"/>
</dbReference>
<keyword evidence="2" id="KW-1133">Transmembrane helix</keyword>
<feature type="transmembrane region" description="Helical" evidence="2">
    <location>
        <begin position="59"/>
        <end position="77"/>
    </location>
</feature>
<comment type="similarity">
    <text evidence="1">Belongs to the sbp family.</text>
</comment>
<keyword evidence="1 2" id="KW-0812">Transmembrane</keyword>
<dbReference type="RefSeq" id="WP_246441394.1">
    <property type="nucleotide sequence ID" value="NZ_AP023321.1"/>
</dbReference>
<dbReference type="PIRSF" id="PIRSF018579">
    <property type="entry name" value="Sbp"/>
    <property type="match status" value="1"/>
</dbReference>
<feature type="transmembrane region" description="Helical" evidence="2">
    <location>
        <begin position="27"/>
        <end position="47"/>
    </location>
</feature>
<dbReference type="InterPro" id="IPR009709">
    <property type="entry name" value="DUF1290"/>
</dbReference>
<dbReference type="EMBL" id="AP023321">
    <property type="protein sequence ID" value="BCI60894.1"/>
    <property type="molecule type" value="Genomic_DNA"/>
</dbReference>
<evidence type="ECO:0000313" key="3">
    <source>
        <dbReference type="EMBL" id="BCI60894.1"/>
    </source>
</evidence>
<dbReference type="KEGG" id="sman:C12CBH8_15330"/>
<accession>A0A7I8D8E3</accession>
<evidence type="ECO:0000256" key="2">
    <source>
        <dbReference type="SAM" id="Phobius"/>
    </source>
</evidence>
<feature type="transmembrane region" description="Helical" evidence="2">
    <location>
        <begin position="83"/>
        <end position="102"/>
    </location>
</feature>
<evidence type="ECO:0008006" key="5">
    <source>
        <dbReference type="Google" id="ProtNLM"/>
    </source>
</evidence>
<keyword evidence="4" id="KW-1185">Reference proteome</keyword>
<dbReference type="Pfam" id="PF06947">
    <property type="entry name" value="DUF1290"/>
    <property type="match status" value="1"/>
</dbReference>
<dbReference type="GO" id="GO:0005886">
    <property type="term" value="C:plasma membrane"/>
    <property type="evidence" value="ECO:0007669"/>
    <property type="project" value="UniProtKB-SubCell"/>
</dbReference>
<keyword evidence="1 2" id="KW-0472">Membrane</keyword>
<proteinExistence type="inferred from homology"/>
<organism evidence="3 4">
    <name type="scientific">Solibaculum mannosilyticum</name>
    <dbReference type="NCBI Taxonomy" id="2780922"/>
    <lineage>
        <taxon>Bacteria</taxon>
        <taxon>Bacillati</taxon>
        <taxon>Bacillota</taxon>
        <taxon>Clostridia</taxon>
        <taxon>Eubacteriales</taxon>
        <taxon>Oscillospiraceae</taxon>
        <taxon>Solibaculum</taxon>
    </lineage>
</organism>
<keyword evidence="1" id="KW-1003">Cell membrane</keyword>
<protein>
    <recommendedName>
        <fullName evidence="5">DUF1290 domain-containing protein</fullName>
    </recommendedName>
</protein>
<evidence type="ECO:0000313" key="4">
    <source>
        <dbReference type="Proteomes" id="UP000593890"/>
    </source>
</evidence>
<comment type="subcellular location">
    <subcellularLocation>
        <location evidence="1">Cell membrane</location>
        <topology evidence="1">Multi-pass membrane protein</topology>
    </subcellularLocation>
</comment>